<proteinExistence type="predicted"/>
<evidence type="ECO:0000259" key="3">
    <source>
        <dbReference type="Pfam" id="PF06155"/>
    </source>
</evidence>
<dbReference type="EMBL" id="CP016908">
    <property type="protein sequence ID" value="APS00927.1"/>
    <property type="molecule type" value="Genomic_DNA"/>
</dbReference>
<name>A0A1L6MZU2_9BACT</name>
<keyword evidence="1" id="KW-0479">Metal-binding</keyword>
<sequence length="114" mass="12719">MGTPRCFKCKTVYSPKGGRFTEIEWGDGHRGIYPHTILRGCCPCAGCQGHSGTIKFVPPSDFQCELMRIEVIGNYALLLEWVDGHGSGIYSFPYLRTLCQCPPCKEQGARTRTE</sequence>
<evidence type="ECO:0000313" key="5">
    <source>
        <dbReference type="Proteomes" id="UP000185544"/>
    </source>
</evidence>
<dbReference type="Proteomes" id="UP000185544">
    <property type="component" value="Chromosome"/>
</dbReference>
<protein>
    <recommendedName>
        <fullName evidence="3">Gamma-butyrobetaine hydroxylase-like N-terminal domain-containing protein</fullName>
    </recommendedName>
</protein>
<feature type="domain" description="Gamma-butyrobetaine hydroxylase-like N-terminal" evidence="3">
    <location>
        <begin position="18"/>
        <end position="96"/>
    </location>
</feature>
<dbReference type="PANTHER" id="PTHR35303">
    <property type="entry name" value="OS02G0197800 PROTEIN"/>
    <property type="match status" value="1"/>
</dbReference>
<dbReference type="KEGG" id="pabo:BCY86_06215"/>
<organism evidence="4 5">
    <name type="scientific">Pajaroellobacter abortibovis</name>
    <dbReference type="NCBI Taxonomy" id="1882918"/>
    <lineage>
        <taxon>Bacteria</taxon>
        <taxon>Pseudomonadati</taxon>
        <taxon>Myxococcota</taxon>
        <taxon>Polyangia</taxon>
        <taxon>Polyangiales</taxon>
        <taxon>Polyangiaceae</taxon>
    </lineage>
</organism>
<gene>
    <name evidence="4" type="ORF">BCY86_06215</name>
</gene>
<dbReference type="GO" id="GO:0046872">
    <property type="term" value="F:metal ion binding"/>
    <property type="evidence" value="ECO:0007669"/>
    <property type="project" value="UniProtKB-KW"/>
</dbReference>
<keyword evidence="2" id="KW-0408">Iron</keyword>
<dbReference type="Pfam" id="PF06155">
    <property type="entry name" value="GBBH-like_N"/>
    <property type="match status" value="1"/>
</dbReference>
<dbReference type="InterPro" id="IPR038492">
    <property type="entry name" value="GBBH-like_N_sf"/>
</dbReference>
<dbReference type="AlphaFoldDB" id="A0A1L6MZU2"/>
<evidence type="ECO:0000313" key="4">
    <source>
        <dbReference type="EMBL" id="APS00927.1"/>
    </source>
</evidence>
<dbReference type="STRING" id="1882918.BCY86_06215"/>
<dbReference type="InterPro" id="IPR010376">
    <property type="entry name" value="GBBH-like_N"/>
</dbReference>
<evidence type="ECO:0000256" key="2">
    <source>
        <dbReference type="ARBA" id="ARBA00023004"/>
    </source>
</evidence>
<reference evidence="4 5" key="1">
    <citation type="submission" date="2016-08" db="EMBL/GenBank/DDBJ databases">
        <title>Identification and validation of antigenic proteins from Pajaroellobacter abortibovis using de-novo genome sequence assembly and reverse vaccinology.</title>
        <authorList>
            <person name="Welly B.T."/>
            <person name="Miller M.R."/>
            <person name="Stott J.L."/>
            <person name="Blanchard M.T."/>
            <person name="Islas-Trejo A.D."/>
            <person name="O'Rourke S.M."/>
            <person name="Young A.E."/>
            <person name="Medrano J.F."/>
            <person name="Van Eenennaam A.L."/>
        </authorList>
    </citation>
    <scope>NUCLEOTIDE SEQUENCE [LARGE SCALE GENOMIC DNA]</scope>
    <source>
        <strain evidence="4 5">BTF92-0548A/99-0131</strain>
    </source>
</reference>
<dbReference type="Gene3D" id="3.30.2020.30">
    <property type="match status" value="1"/>
</dbReference>
<evidence type="ECO:0000256" key="1">
    <source>
        <dbReference type="ARBA" id="ARBA00022723"/>
    </source>
</evidence>
<accession>A0A1L6MZU2</accession>
<keyword evidence="5" id="KW-1185">Reference proteome</keyword>